<keyword evidence="1" id="KW-0175">Coiled coil</keyword>
<dbReference type="HOGENOM" id="CLU_1893741_0_0_6"/>
<dbReference type="AlphaFoldDB" id="Q60CC8"/>
<reference evidence="2 3" key="1">
    <citation type="journal article" date="2004" name="PLoS Biol.">
        <title>Genomic insights into methanotrophy: the complete genome sequence of Methylococcus capsulatus (Bath).</title>
        <authorList>
            <person name="Ward N.L."/>
            <person name="Larsen O."/>
            <person name="Sakwa J."/>
            <person name="Bruseth L."/>
            <person name="Khouri H.M."/>
            <person name="Durkin A.S."/>
            <person name="Dimitrov G."/>
            <person name="Jiang L."/>
            <person name="Scanlan D."/>
            <person name="Kang K.H."/>
            <person name="Lewis M.R."/>
            <person name="Nelson K.E."/>
            <person name="Methe B.A."/>
            <person name="Wu M."/>
            <person name="Heidelberg J.F."/>
            <person name="Paulsen I.T."/>
            <person name="Fouts D.E."/>
            <person name="Ravel J."/>
            <person name="Tettelin H."/>
            <person name="Ren Q."/>
            <person name="Read T.D."/>
            <person name="DeBoy R.T."/>
            <person name="Seshadri R."/>
            <person name="Salzberg S.L."/>
            <person name="Jensen H.B."/>
            <person name="Birkeland N.K."/>
            <person name="Nelson W.C."/>
            <person name="Dodson R.J."/>
            <person name="Grindhaug S.H."/>
            <person name="Holt I.E."/>
            <person name="Eidhammer I."/>
            <person name="Jonasen I."/>
            <person name="Vanaken S."/>
            <person name="Utterback T.R."/>
            <person name="Feldblyum T.V."/>
            <person name="Fraser C.M."/>
            <person name="Lillehaug J.R."/>
            <person name="Eisen J.A."/>
        </authorList>
    </citation>
    <scope>NUCLEOTIDE SEQUENCE [LARGE SCALE GENOMIC DNA]</scope>
    <source>
        <strain evidence="3">ATCC 33009 / NCIMB 11132 / Bath</strain>
    </source>
</reference>
<evidence type="ECO:0000256" key="1">
    <source>
        <dbReference type="SAM" id="Coils"/>
    </source>
</evidence>
<sequence>MKCSVAFSRPLRPFGRRLAASADKLLCCHRPGAVCGDAGGLTGSGEGTMNLKEEMEKFRDGLLQQRDEIVVQLDLARMNIRDEWEKAEEQLEELKARVARAADEAKDASEDVWAGVQVLGEEIRNAYERIKNKL</sequence>
<name>Q60CC8_METCA</name>
<organism evidence="2 3">
    <name type="scientific">Methylococcus capsulatus (strain ATCC 33009 / NCIMB 11132 / Bath)</name>
    <dbReference type="NCBI Taxonomy" id="243233"/>
    <lineage>
        <taxon>Bacteria</taxon>
        <taxon>Pseudomonadati</taxon>
        <taxon>Pseudomonadota</taxon>
        <taxon>Gammaproteobacteria</taxon>
        <taxon>Methylococcales</taxon>
        <taxon>Methylococcaceae</taxon>
        <taxon>Methylococcus</taxon>
    </lineage>
</organism>
<dbReference type="Proteomes" id="UP000006821">
    <property type="component" value="Chromosome"/>
</dbReference>
<gene>
    <name evidence="2" type="ordered locus">MCA0180</name>
</gene>
<accession>Q60CC8</accession>
<feature type="coiled-coil region" evidence="1">
    <location>
        <begin position="77"/>
        <end position="111"/>
    </location>
</feature>
<evidence type="ECO:0000313" key="3">
    <source>
        <dbReference type="Proteomes" id="UP000006821"/>
    </source>
</evidence>
<proteinExistence type="predicted"/>
<dbReference type="KEGG" id="mca:MCA0180"/>
<protein>
    <submittedName>
        <fullName evidence="2">Uncharacterized protein</fullName>
    </submittedName>
</protein>
<dbReference type="eggNOG" id="ENOG5033B9C">
    <property type="taxonomic scope" value="Bacteria"/>
</dbReference>
<evidence type="ECO:0000313" key="2">
    <source>
        <dbReference type="EMBL" id="AAU90551.1"/>
    </source>
</evidence>
<dbReference type="EMBL" id="AE017282">
    <property type="protein sequence ID" value="AAU90551.1"/>
    <property type="molecule type" value="Genomic_DNA"/>
</dbReference>